<dbReference type="Proteomes" id="UP001055247">
    <property type="component" value="Unassembled WGS sequence"/>
</dbReference>
<dbReference type="InterPro" id="IPR006016">
    <property type="entry name" value="UspA"/>
</dbReference>
<feature type="domain" description="UspA" evidence="2">
    <location>
        <begin position="168"/>
        <end position="287"/>
    </location>
</feature>
<evidence type="ECO:0000313" key="3">
    <source>
        <dbReference type="EMBL" id="GJD90411.1"/>
    </source>
</evidence>
<evidence type="ECO:0000259" key="2">
    <source>
        <dbReference type="Pfam" id="PF00582"/>
    </source>
</evidence>
<comment type="caution">
    <text evidence="3">The sequence shown here is derived from an EMBL/GenBank/DDBJ whole genome shotgun (WGS) entry which is preliminary data.</text>
</comment>
<accession>A0AAV4ZP95</accession>
<sequence length="289" mass="29969">MSEPHAAGRGTIPGIRDVLVGIAEEGRDDGPESALAYALALAGTAGAHLTVQSAARRLTVVAGAAWGVVQELVASENGRLRALAQAAAGRAAADAAGLGITCTTEASALAYPDLIARLTARARLADLTVLEAGTREIDIERDLIDAALFGSGRPVVVVPPGCRTFGARRVVVAWDGGPQAARAANDALPFLRLAEAVEIVSVVGEKDLSASVAGAEFAPHLTRHGVAVSVNDLPVVGDVAETLRIQAGLFRADMLVMGAYRRARFREWLLGGVTRSLLLRSPVPLFLAH</sequence>
<dbReference type="Gene3D" id="3.40.50.12370">
    <property type="match status" value="1"/>
</dbReference>
<evidence type="ECO:0000256" key="1">
    <source>
        <dbReference type="ARBA" id="ARBA00008791"/>
    </source>
</evidence>
<evidence type="ECO:0000313" key="4">
    <source>
        <dbReference type="Proteomes" id="UP001055247"/>
    </source>
</evidence>
<dbReference type="SUPFAM" id="SSF52402">
    <property type="entry name" value="Adenine nucleotide alpha hydrolases-like"/>
    <property type="match status" value="2"/>
</dbReference>
<dbReference type="EMBL" id="BPQO01000018">
    <property type="protein sequence ID" value="GJD90411.1"/>
    <property type="molecule type" value="Genomic_DNA"/>
</dbReference>
<dbReference type="RefSeq" id="WP_066926085.1">
    <property type="nucleotide sequence ID" value="NZ_BPQO01000018.1"/>
</dbReference>
<dbReference type="Pfam" id="PF00582">
    <property type="entry name" value="Usp"/>
    <property type="match status" value="1"/>
</dbReference>
<dbReference type="PRINTS" id="PR01438">
    <property type="entry name" value="UNVRSLSTRESS"/>
</dbReference>
<dbReference type="CDD" id="cd00293">
    <property type="entry name" value="USP-like"/>
    <property type="match status" value="1"/>
</dbReference>
<dbReference type="InterPro" id="IPR006015">
    <property type="entry name" value="Universal_stress_UspA"/>
</dbReference>
<proteinExistence type="inferred from homology"/>
<protein>
    <recommendedName>
        <fullName evidence="2">UspA domain-containing protein</fullName>
    </recommendedName>
</protein>
<name>A0AAV4ZP95_9HYPH</name>
<dbReference type="AlphaFoldDB" id="A0AAV4ZP95"/>
<organism evidence="3 4">
    <name type="scientific">Methylobacterium hispanicum</name>
    <dbReference type="NCBI Taxonomy" id="270350"/>
    <lineage>
        <taxon>Bacteria</taxon>
        <taxon>Pseudomonadati</taxon>
        <taxon>Pseudomonadota</taxon>
        <taxon>Alphaproteobacteria</taxon>
        <taxon>Hyphomicrobiales</taxon>
        <taxon>Methylobacteriaceae</taxon>
        <taxon>Methylobacterium</taxon>
    </lineage>
</organism>
<reference evidence="3" key="1">
    <citation type="journal article" date="2016" name="Front. Microbiol.">
        <title>Genome Sequence of the Piezophilic, Mesophilic Sulfate-Reducing Bacterium Desulfovibrio indicus J2T.</title>
        <authorList>
            <person name="Cao J."/>
            <person name="Maignien L."/>
            <person name="Shao Z."/>
            <person name="Alain K."/>
            <person name="Jebbar M."/>
        </authorList>
    </citation>
    <scope>NUCLEOTIDE SEQUENCE</scope>
    <source>
        <strain evidence="3">DSM 16372</strain>
    </source>
</reference>
<keyword evidence="4" id="KW-1185">Reference proteome</keyword>
<gene>
    <name evidence="3" type="ORF">BHAOGJBA_3950</name>
</gene>
<reference evidence="3" key="2">
    <citation type="submission" date="2021-08" db="EMBL/GenBank/DDBJ databases">
        <authorList>
            <person name="Tani A."/>
            <person name="Ola A."/>
            <person name="Ogura Y."/>
            <person name="Katsura K."/>
            <person name="Hayashi T."/>
        </authorList>
    </citation>
    <scope>NUCLEOTIDE SEQUENCE</scope>
    <source>
        <strain evidence="3">DSM 16372</strain>
    </source>
</reference>
<comment type="similarity">
    <text evidence="1">Belongs to the universal stress protein A family.</text>
</comment>